<keyword evidence="8 11" id="KW-0560">Oxidoreductase</keyword>
<dbReference type="Gene3D" id="3.40.50.720">
    <property type="entry name" value="NAD(P)-binding Rossmann-like Domain"/>
    <property type="match status" value="1"/>
</dbReference>
<dbReference type="PANTHER" id="PTHR43765">
    <property type="entry name" value="2-DEHYDROPANTOATE 2-REDUCTASE-RELATED"/>
    <property type="match status" value="1"/>
</dbReference>
<evidence type="ECO:0000313" key="14">
    <source>
        <dbReference type="EMBL" id="SEI72699.1"/>
    </source>
</evidence>
<proteinExistence type="inferred from homology"/>
<dbReference type="STRING" id="1130080.SAMN04488113_11419"/>
<evidence type="ECO:0000256" key="10">
    <source>
        <dbReference type="ARBA" id="ARBA00048793"/>
    </source>
</evidence>
<dbReference type="UniPathway" id="UPA00028">
    <property type="reaction ID" value="UER00004"/>
</dbReference>
<evidence type="ECO:0000256" key="8">
    <source>
        <dbReference type="ARBA" id="ARBA00023002"/>
    </source>
</evidence>
<feature type="domain" description="Ketopantoate reductase N-terminal" evidence="12">
    <location>
        <begin position="3"/>
        <end position="150"/>
    </location>
</feature>
<comment type="similarity">
    <text evidence="3 11">Belongs to the ketopantoate reductase family.</text>
</comment>
<dbReference type="EC" id="1.1.1.169" evidence="4 11"/>
<dbReference type="PANTHER" id="PTHR43765:SF2">
    <property type="entry name" value="2-DEHYDROPANTOATE 2-REDUCTASE"/>
    <property type="match status" value="1"/>
</dbReference>
<reference evidence="15" key="1">
    <citation type="submission" date="2016-10" db="EMBL/GenBank/DDBJ databases">
        <authorList>
            <person name="Varghese N."/>
            <person name="Submissions S."/>
        </authorList>
    </citation>
    <scope>NUCLEOTIDE SEQUENCE [LARGE SCALE GENOMIC DNA]</scope>
    <source>
        <strain evidence="15">DSM 25751</strain>
    </source>
</reference>
<evidence type="ECO:0000259" key="12">
    <source>
        <dbReference type="Pfam" id="PF02558"/>
    </source>
</evidence>
<dbReference type="Proteomes" id="UP000198564">
    <property type="component" value="Unassembled WGS sequence"/>
</dbReference>
<dbReference type="Gene3D" id="1.10.1040.10">
    <property type="entry name" value="N-(1-d-carboxylethyl)-l-norvaline Dehydrogenase, domain 2"/>
    <property type="match status" value="1"/>
</dbReference>
<dbReference type="Pfam" id="PF08546">
    <property type="entry name" value="ApbA_C"/>
    <property type="match status" value="1"/>
</dbReference>
<dbReference type="InterPro" id="IPR036291">
    <property type="entry name" value="NAD(P)-bd_dom_sf"/>
</dbReference>
<evidence type="ECO:0000256" key="5">
    <source>
        <dbReference type="ARBA" id="ARBA00019465"/>
    </source>
</evidence>
<protein>
    <recommendedName>
        <fullName evidence="5 11">2-dehydropantoate 2-reductase</fullName>
        <ecNumber evidence="4 11">1.1.1.169</ecNumber>
    </recommendedName>
    <alternativeName>
        <fullName evidence="9 11">Ketopantoate reductase</fullName>
    </alternativeName>
</protein>
<comment type="pathway">
    <text evidence="2 11">Cofactor biosynthesis; (R)-pantothenate biosynthesis; (R)-pantoate from 3-methyl-2-oxobutanoate: step 2/2.</text>
</comment>
<dbReference type="InterPro" id="IPR013328">
    <property type="entry name" value="6PGD_dom2"/>
</dbReference>
<evidence type="ECO:0000259" key="13">
    <source>
        <dbReference type="Pfam" id="PF08546"/>
    </source>
</evidence>
<accession>A0A1H6SXQ6</accession>
<evidence type="ECO:0000256" key="2">
    <source>
        <dbReference type="ARBA" id="ARBA00004994"/>
    </source>
</evidence>
<dbReference type="InterPro" id="IPR003710">
    <property type="entry name" value="ApbA"/>
</dbReference>
<dbReference type="RefSeq" id="WP_091634247.1">
    <property type="nucleotide sequence ID" value="NZ_FNYW01000014.1"/>
</dbReference>
<evidence type="ECO:0000256" key="1">
    <source>
        <dbReference type="ARBA" id="ARBA00002919"/>
    </source>
</evidence>
<dbReference type="SUPFAM" id="SSF51735">
    <property type="entry name" value="NAD(P)-binding Rossmann-fold domains"/>
    <property type="match status" value="1"/>
</dbReference>
<dbReference type="InterPro" id="IPR050838">
    <property type="entry name" value="Ketopantoate_reductase"/>
</dbReference>
<sequence length="313" mass="34428">MKIAIAGSGALGCGFGYHLQKGGADVTLLDNWEQHINTIKEEGLTISVNGDKDNQKMTICKPHELKEKMDVIFVFTKSMGLNAMMESIEHIIGPNTKVVCLLNGLGHLKTLEKYIDRKNIIMGTTVWTAGIDAPGHTHFNGQGPVEIQNSDPSEKEATLEIVEMLQKSGLNGVYSENVNYTTWRKACVNGTMNALCTLLDANIEEVFQTSEIDSMLTRIIKEFAIVAKHQDNVILDVDETITYLKGVAAKVGAHYPSMHQDLKNNRPTEIDYLNGEVAEASKKLGLEAPYCQQITDLIHAKETILGITTAKAK</sequence>
<feature type="domain" description="Ketopantoate reductase C-terminal" evidence="13">
    <location>
        <begin position="177"/>
        <end position="302"/>
    </location>
</feature>
<dbReference type="NCBIfam" id="NF005088">
    <property type="entry name" value="PRK06522.1-2"/>
    <property type="match status" value="1"/>
</dbReference>
<name>A0A1H6SXQ6_9LACT</name>
<dbReference type="OrthoDB" id="9800163at2"/>
<evidence type="ECO:0000313" key="15">
    <source>
        <dbReference type="Proteomes" id="UP000198564"/>
    </source>
</evidence>
<evidence type="ECO:0000256" key="7">
    <source>
        <dbReference type="ARBA" id="ARBA00022857"/>
    </source>
</evidence>
<comment type="catalytic activity">
    <reaction evidence="10 11">
        <text>(R)-pantoate + NADP(+) = 2-dehydropantoate + NADPH + H(+)</text>
        <dbReference type="Rhea" id="RHEA:16233"/>
        <dbReference type="ChEBI" id="CHEBI:11561"/>
        <dbReference type="ChEBI" id="CHEBI:15378"/>
        <dbReference type="ChEBI" id="CHEBI:15980"/>
        <dbReference type="ChEBI" id="CHEBI:57783"/>
        <dbReference type="ChEBI" id="CHEBI:58349"/>
        <dbReference type="EC" id="1.1.1.169"/>
    </reaction>
</comment>
<keyword evidence="15" id="KW-1185">Reference proteome</keyword>
<gene>
    <name evidence="14" type="ORF">SAMN04488113_11419</name>
</gene>
<dbReference type="NCBIfam" id="TIGR00745">
    <property type="entry name" value="apbA_panE"/>
    <property type="match status" value="1"/>
</dbReference>
<evidence type="ECO:0000256" key="11">
    <source>
        <dbReference type="RuleBase" id="RU362068"/>
    </source>
</evidence>
<evidence type="ECO:0000256" key="9">
    <source>
        <dbReference type="ARBA" id="ARBA00032024"/>
    </source>
</evidence>
<dbReference type="GO" id="GO:0005737">
    <property type="term" value="C:cytoplasm"/>
    <property type="evidence" value="ECO:0007669"/>
    <property type="project" value="TreeGrafter"/>
</dbReference>
<dbReference type="Pfam" id="PF02558">
    <property type="entry name" value="ApbA"/>
    <property type="match status" value="1"/>
</dbReference>
<keyword evidence="6 11" id="KW-0566">Pantothenate biosynthesis</keyword>
<dbReference type="SUPFAM" id="SSF48179">
    <property type="entry name" value="6-phosphogluconate dehydrogenase C-terminal domain-like"/>
    <property type="match status" value="1"/>
</dbReference>
<dbReference type="AlphaFoldDB" id="A0A1H6SXQ6"/>
<organism evidence="14 15">
    <name type="scientific">Alkalibacterium gilvum</name>
    <dbReference type="NCBI Taxonomy" id="1130080"/>
    <lineage>
        <taxon>Bacteria</taxon>
        <taxon>Bacillati</taxon>
        <taxon>Bacillota</taxon>
        <taxon>Bacilli</taxon>
        <taxon>Lactobacillales</taxon>
        <taxon>Carnobacteriaceae</taxon>
        <taxon>Alkalibacterium</taxon>
    </lineage>
</organism>
<dbReference type="InterPro" id="IPR013752">
    <property type="entry name" value="KPA_reductase"/>
</dbReference>
<evidence type="ECO:0000256" key="4">
    <source>
        <dbReference type="ARBA" id="ARBA00013014"/>
    </source>
</evidence>
<dbReference type="GO" id="GO:0050661">
    <property type="term" value="F:NADP binding"/>
    <property type="evidence" value="ECO:0007669"/>
    <property type="project" value="TreeGrafter"/>
</dbReference>
<dbReference type="InterPro" id="IPR013332">
    <property type="entry name" value="KPR_N"/>
</dbReference>
<dbReference type="GO" id="GO:0008677">
    <property type="term" value="F:2-dehydropantoate 2-reductase activity"/>
    <property type="evidence" value="ECO:0007669"/>
    <property type="project" value="UniProtKB-EC"/>
</dbReference>
<dbReference type="GO" id="GO:0015940">
    <property type="term" value="P:pantothenate biosynthetic process"/>
    <property type="evidence" value="ECO:0007669"/>
    <property type="project" value="UniProtKB-UniPathway"/>
</dbReference>
<keyword evidence="7 11" id="KW-0521">NADP</keyword>
<dbReference type="InterPro" id="IPR008927">
    <property type="entry name" value="6-PGluconate_DH-like_C_sf"/>
</dbReference>
<evidence type="ECO:0000256" key="3">
    <source>
        <dbReference type="ARBA" id="ARBA00007870"/>
    </source>
</evidence>
<dbReference type="EMBL" id="FNYW01000014">
    <property type="protein sequence ID" value="SEI72699.1"/>
    <property type="molecule type" value="Genomic_DNA"/>
</dbReference>
<evidence type="ECO:0000256" key="6">
    <source>
        <dbReference type="ARBA" id="ARBA00022655"/>
    </source>
</evidence>
<comment type="function">
    <text evidence="1 11">Catalyzes the NADPH-dependent reduction of ketopantoate into pantoic acid.</text>
</comment>